<dbReference type="Pfam" id="PF16360">
    <property type="entry name" value="GTP-bdg_M"/>
    <property type="match status" value="1"/>
</dbReference>
<feature type="binding site" evidence="7">
    <location>
        <begin position="313"/>
        <end position="316"/>
    </location>
    <ligand>
        <name>GTP</name>
        <dbReference type="ChEBI" id="CHEBI:37565"/>
    </ligand>
</feature>
<protein>
    <recommendedName>
        <fullName evidence="6">GTPase HflX</fullName>
    </recommendedName>
    <alternativeName>
        <fullName evidence="6">GTP-binding protein HflX</fullName>
    </alternativeName>
</protein>
<evidence type="ECO:0000259" key="10">
    <source>
        <dbReference type="PROSITE" id="PS51705"/>
    </source>
</evidence>
<evidence type="ECO:0000256" key="2">
    <source>
        <dbReference type="ARBA" id="ARBA00022723"/>
    </source>
</evidence>
<feature type="binding site" evidence="8">
    <location>
        <position position="273"/>
    </location>
    <ligand>
        <name>Mg(2+)</name>
        <dbReference type="ChEBI" id="CHEBI:18420"/>
    </ligand>
</feature>
<dbReference type="NCBIfam" id="TIGR03156">
    <property type="entry name" value="GTP_HflX"/>
    <property type="match status" value="1"/>
</dbReference>
<dbReference type="Pfam" id="PF01926">
    <property type="entry name" value="MMR_HSR1"/>
    <property type="match status" value="1"/>
</dbReference>
<comment type="similarity">
    <text evidence="6">Belongs to the TRAFAC class OBG-HflX-like GTPase superfamily. HflX GTPase family.</text>
</comment>
<dbReference type="GO" id="GO:0005525">
    <property type="term" value="F:GTP binding"/>
    <property type="evidence" value="ECO:0007669"/>
    <property type="project" value="UniProtKB-UniRule"/>
</dbReference>
<evidence type="ECO:0000313" key="12">
    <source>
        <dbReference type="Proteomes" id="UP000515734"/>
    </source>
</evidence>
<dbReference type="InterPro" id="IPR025121">
    <property type="entry name" value="GTPase_HflX_N"/>
</dbReference>
<evidence type="ECO:0000313" key="11">
    <source>
        <dbReference type="EMBL" id="BCI52828.1"/>
    </source>
</evidence>
<dbReference type="GO" id="GO:0003924">
    <property type="term" value="F:GTPase activity"/>
    <property type="evidence" value="ECO:0007669"/>
    <property type="project" value="UniProtKB-UniRule"/>
</dbReference>
<dbReference type="PANTHER" id="PTHR10229:SF0">
    <property type="entry name" value="GTP-BINDING PROTEIN 6-RELATED"/>
    <property type="match status" value="1"/>
</dbReference>
<dbReference type="InterPro" id="IPR030394">
    <property type="entry name" value="G_HFLX_dom"/>
</dbReference>
<feature type="region of interest" description="Disordered" evidence="9">
    <location>
        <begin position="198"/>
        <end position="220"/>
    </location>
</feature>
<dbReference type="Proteomes" id="UP000515734">
    <property type="component" value="Chromosome"/>
</dbReference>
<evidence type="ECO:0000256" key="9">
    <source>
        <dbReference type="SAM" id="MobiDB-lite"/>
    </source>
</evidence>
<keyword evidence="1 6" id="KW-0963">Cytoplasm</keyword>
<feature type="binding site" evidence="7">
    <location>
        <begin position="266"/>
        <end position="273"/>
    </location>
    <ligand>
        <name>GTP</name>
        <dbReference type="ChEBI" id="CHEBI:37565"/>
    </ligand>
</feature>
<dbReference type="PROSITE" id="PS51705">
    <property type="entry name" value="G_HFLX"/>
    <property type="match status" value="1"/>
</dbReference>
<feature type="compositionally biased region" description="Gly residues" evidence="9">
    <location>
        <begin position="203"/>
        <end position="216"/>
    </location>
</feature>
<feature type="binding site" evidence="8">
    <location>
        <position position="293"/>
    </location>
    <ligand>
        <name>Mg(2+)</name>
        <dbReference type="ChEBI" id="CHEBI:18420"/>
    </ligand>
</feature>
<dbReference type="Pfam" id="PF13167">
    <property type="entry name" value="GTP-bdg_N"/>
    <property type="match status" value="1"/>
</dbReference>
<evidence type="ECO:0000256" key="7">
    <source>
        <dbReference type="PIRSR" id="PIRSR006809-1"/>
    </source>
</evidence>
<dbReference type="InterPro" id="IPR016496">
    <property type="entry name" value="GTPase_HflX"/>
</dbReference>
<dbReference type="InterPro" id="IPR006073">
    <property type="entry name" value="GTP-bd"/>
</dbReference>
<dbReference type="Pfam" id="PF19275">
    <property type="entry name" value="HflX_C"/>
    <property type="match status" value="1"/>
</dbReference>
<dbReference type="GO" id="GO:0043022">
    <property type="term" value="F:ribosome binding"/>
    <property type="evidence" value="ECO:0007669"/>
    <property type="project" value="TreeGrafter"/>
</dbReference>
<comment type="cofactor">
    <cofactor evidence="8">
        <name>Mg(2+)</name>
        <dbReference type="ChEBI" id="CHEBI:18420"/>
    </cofactor>
</comment>
<evidence type="ECO:0000256" key="3">
    <source>
        <dbReference type="ARBA" id="ARBA00022741"/>
    </source>
</evidence>
<comment type="subunit">
    <text evidence="6">Monomer. Associates with the 50S ribosomal subunit.</text>
</comment>
<dbReference type="InterPro" id="IPR027417">
    <property type="entry name" value="P-loop_NTPase"/>
</dbReference>
<dbReference type="Gene3D" id="6.10.250.2860">
    <property type="match status" value="1"/>
</dbReference>
<dbReference type="PANTHER" id="PTHR10229">
    <property type="entry name" value="GTP-BINDING PROTEIN HFLX"/>
    <property type="match status" value="1"/>
</dbReference>
<proteinExistence type="inferred from homology"/>
<dbReference type="EMBL" id="AP023287">
    <property type="protein sequence ID" value="BCI52828.1"/>
    <property type="molecule type" value="Genomic_DNA"/>
</dbReference>
<dbReference type="InterPro" id="IPR032305">
    <property type="entry name" value="GTP-bd_M"/>
</dbReference>
<feature type="binding site" evidence="7">
    <location>
        <begin position="407"/>
        <end position="409"/>
    </location>
    <ligand>
        <name>GTP</name>
        <dbReference type="ChEBI" id="CHEBI:37565"/>
    </ligand>
</feature>
<dbReference type="Gene3D" id="3.40.50.11060">
    <property type="entry name" value="GTPase HflX, N-terminal domain"/>
    <property type="match status" value="1"/>
</dbReference>
<evidence type="ECO:0000256" key="4">
    <source>
        <dbReference type="ARBA" id="ARBA00022842"/>
    </source>
</evidence>
<sequence>MKSDLRANLDSLMTYPEFPSNDNPSAGELALEDRSALRRVAGLSTELADISEVEYRQLRLERVVLVGVWTEGSAAEAEASLAELAALAETAGSEVLEGVVQRRDKPDASTYIGSGKAAELREIVLATGADTVICDGELSPAQLTALERIVKVKVIDRTALILDIFAQHATSREGKAQVSLAQMEYMLPRLRGWGESMSRQAGGRAGGAGGGVGTRGPGETKIETDRRRIRERMSKLRREIKDMKKIRDTQRSGRRRNEVPSVAIVGYTNAGKSSLLNALTGAGVLVENALFATLEPTTRRGEFEDGRPFVLTDTVGFVRHLPTQLVEAFRSTLEEVVDADLLVHVVDGSDANPLAQIRAVREVINEVVAEQDAKPAPELLVVNKIDAADGVSLAHLRGALPDAVFVSARTGEGLDRLSARMSELVESTDTTVDVTIPYDRGDLVARVHSEGRIDATEHTTDGTRIKARVPVALAAGLADFATF</sequence>
<feature type="binding site" evidence="7">
    <location>
        <begin position="383"/>
        <end position="386"/>
    </location>
    <ligand>
        <name>GTP</name>
        <dbReference type="ChEBI" id="CHEBI:37565"/>
    </ligand>
</feature>
<dbReference type="FunFam" id="3.40.50.11060:FF:000001">
    <property type="entry name" value="GTPase HflX"/>
    <property type="match status" value="1"/>
</dbReference>
<gene>
    <name evidence="6 11" type="primary">hflX</name>
    <name evidence="11" type="ORF">NIIDNTM18_21060</name>
</gene>
<keyword evidence="3 6" id="KW-0547">Nucleotide-binding</keyword>
<dbReference type="AlphaFoldDB" id="A0A6S6P9B7"/>
<dbReference type="PIRSF" id="PIRSF006809">
    <property type="entry name" value="GTP-binding_hflX_prd"/>
    <property type="match status" value="1"/>
</dbReference>
<evidence type="ECO:0000256" key="5">
    <source>
        <dbReference type="ARBA" id="ARBA00023134"/>
    </source>
</evidence>
<dbReference type="GO" id="GO:0005737">
    <property type="term" value="C:cytoplasm"/>
    <property type="evidence" value="ECO:0007669"/>
    <property type="project" value="UniProtKB-SubCell"/>
</dbReference>
<feature type="domain" description="Hflx-type G" evidence="10">
    <location>
        <begin position="260"/>
        <end position="429"/>
    </location>
</feature>
<keyword evidence="5 6" id="KW-0342">GTP-binding</keyword>
<comment type="function">
    <text evidence="6">GTPase that associates with the 50S ribosomal subunit and may have a role during protein synthesis or ribosome biogenesis.</text>
</comment>
<dbReference type="SUPFAM" id="SSF52540">
    <property type="entry name" value="P-loop containing nucleoside triphosphate hydrolases"/>
    <property type="match status" value="1"/>
</dbReference>
<keyword evidence="4 8" id="KW-0460">Magnesium</keyword>
<evidence type="ECO:0000256" key="6">
    <source>
        <dbReference type="HAMAP-Rule" id="MF_00900"/>
    </source>
</evidence>
<organism evidence="11 12">
    <name type="scientific">Mycolicibacterium litorale</name>
    <dbReference type="NCBI Taxonomy" id="758802"/>
    <lineage>
        <taxon>Bacteria</taxon>
        <taxon>Bacillati</taxon>
        <taxon>Actinomycetota</taxon>
        <taxon>Actinomycetes</taxon>
        <taxon>Mycobacteriales</taxon>
        <taxon>Mycobacteriaceae</taxon>
        <taxon>Mycolicibacterium</taxon>
    </lineage>
</organism>
<dbReference type="GO" id="GO:0046872">
    <property type="term" value="F:metal ion binding"/>
    <property type="evidence" value="ECO:0007669"/>
    <property type="project" value="UniProtKB-KW"/>
</dbReference>
<comment type="subcellular location">
    <subcellularLocation>
        <location evidence="6">Cytoplasm</location>
    </subcellularLocation>
    <text evidence="6">May associate with membranes.</text>
</comment>
<name>A0A6S6P9B7_9MYCO</name>
<reference evidence="11 12" key="1">
    <citation type="submission" date="2020-07" db="EMBL/GenBank/DDBJ databases">
        <title>Complete genome sequence of Mycolicibacterium litorale like strain isolated from cardiac implantable electronic device infection.</title>
        <authorList>
            <person name="Fukano H."/>
            <person name="Miyama H."/>
            <person name="Hoshino Y."/>
        </authorList>
    </citation>
    <scope>NUCLEOTIDE SEQUENCE [LARGE SCALE GENOMIC DNA]</scope>
    <source>
        <strain evidence="11 12">NIIDNTM18</strain>
    </source>
</reference>
<dbReference type="PRINTS" id="PR00326">
    <property type="entry name" value="GTP1OBG"/>
</dbReference>
<evidence type="ECO:0000256" key="1">
    <source>
        <dbReference type="ARBA" id="ARBA00022490"/>
    </source>
</evidence>
<evidence type="ECO:0000256" key="8">
    <source>
        <dbReference type="PIRSR" id="PIRSR006809-2"/>
    </source>
</evidence>
<accession>A0A6S6P9B7</accession>
<dbReference type="Gene3D" id="3.40.50.300">
    <property type="entry name" value="P-loop containing nucleotide triphosphate hydrolases"/>
    <property type="match status" value="1"/>
</dbReference>
<dbReference type="HAMAP" id="MF_00900">
    <property type="entry name" value="GTPase_HflX"/>
    <property type="match status" value="1"/>
</dbReference>
<dbReference type="CDD" id="cd01878">
    <property type="entry name" value="HflX"/>
    <property type="match status" value="1"/>
</dbReference>
<dbReference type="InterPro" id="IPR042108">
    <property type="entry name" value="GTPase_HflX_N_sf"/>
</dbReference>
<keyword evidence="2 8" id="KW-0479">Metal-binding</keyword>
<dbReference type="InterPro" id="IPR045498">
    <property type="entry name" value="HflX_C"/>
</dbReference>